<dbReference type="OrthoDB" id="9805301at2"/>
<dbReference type="InterPro" id="IPR036938">
    <property type="entry name" value="PAP2/HPO_sf"/>
</dbReference>
<dbReference type="Gene3D" id="1.20.144.10">
    <property type="entry name" value="Phosphatidic acid phosphatase type 2/haloperoxidase"/>
    <property type="match status" value="1"/>
</dbReference>
<dbReference type="RefSeq" id="WP_114827606.1">
    <property type="nucleotide sequence ID" value="NZ_QQTO01000019.1"/>
</dbReference>
<accession>A0A370LBY3</accession>
<sequence>MPRHAPRSLFRLPLKVAAILVPAALLVSLSPAAAQQRTSLIWLDSTKIDIARTIGLPPAQNSPENRKEFEEVLQLTLSRTPEREKAAIADQYQTLARFLEGMGVDAKLNEHREVRLLFREAQVELGILLLGVRRLTARQRPFTVWNKVRVKPCPGGRPEGTSFPSTHAATAALYAALLGEAVPEMKDKFEERVASYDESRLICGFHYRSDLPAGDKAGRLVATALLLDRAFRSRFDETRAEIRKSFGLT</sequence>
<proteinExistence type="predicted"/>
<evidence type="ECO:0000313" key="4">
    <source>
        <dbReference type="Proteomes" id="UP000255207"/>
    </source>
</evidence>
<dbReference type="EMBL" id="QQTP01000001">
    <property type="protein sequence ID" value="RDJ29487.1"/>
    <property type="molecule type" value="Genomic_DNA"/>
</dbReference>
<protein>
    <submittedName>
        <fullName evidence="3">Phosphatase PAP2 family protein</fullName>
    </submittedName>
</protein>
<evidence type="ECO:0000259" key="2">
    <source>
        <dbReference type="Pfam" id="PF01569"/>
    </source>
</evidence>
<feature type="signal peptide" evidence="1">
    <location>
        <begin position="1"/>
        <end position="33"/>
    </location>
</feature>
<dbReference type="AlphaFoldDB" id="A0A370LBY3"/>
<evidence type="ECO:0000313" key="3">
    <source>
        <dbReference type="EMBL" id="RDJ29487.1"/>
    </source>
</evidence>
<comment type="caution">
    <text evidence="3">The sequence shown here is derived from an EMBL/GenBank/DDBJ whole genome shotgun (WGS) entry which is preliminary data.</text>
</comment>
<feature type="chain" id="PRO_5030068589" evidence="1">
    <location>
        <begin position="34"/>
        <end position="249"/>
    </location>
</feature>
<dbReference type="InterPro" id="IPR000326">
    <property type="entry name" value="PAP2/HPO"/>
</dbReference>
<name>A0A370LBY3_9HYPH</name>
<dbReference type="Proteomes" id="UP000255207">
    <property type="component" value="Unassembled WGS sequence"/>
</dbReference>
<gene>
    <name evidence="3" type="ORF">DWE98_02770</name>
</gene>
<keyword evidence="1" id="KW-0732">Signal</keyword>
<reference evidence="4" key="1">
    <citation type="submission" date="2018-07" db="EMBL/GenBank/DDBJ databases">
        <authorList>
            <person name="Safronova V.I."/>
            <person name="Chirak E.R."/>
            <person name="Sazanova A.L."/>
        </authorList>
    </citation>
    <scope>NUCLEOTIDE SEQUENCE [LARGE SCALE GENOMIC DNA]</scope>
    <source>
        <strain evidence="4">RCAM04685</strain>
    </source>
</reference>
<keyword evidence="4" id="KW-1185">Reference proteome</keyword>
<feature type="domain" description="Phosphatidic acid phosphatase type 2/haloperoxidase" evidence="2">
    <location>
        <begin position="135"/>
        <end position="228"/>
    </location>
</feature>
<dbReference type="SUPFAM" id="SSF48317">
    <property type="entry name" value="Acid phosphatase/Vanadium-dependent haloperoxidase"/>
    <property type="match status" value="1"/>
</dbReference>
<dbReference type="Pfam" id="PF01569">
    <property type="entry name" value="PAP2"/>
    <property type="match status" value="1"/>
</dbReference>
<evidence type="ECO:0000256" key="1">
    <source>
        <dbReference type="SAM" id="SignalP"/>
    </source>
</evidence>
<organism evidence="3 4">
    <name type="scientific">Bosea caraganae</name>
    <dbReference type="NCBI Taxonomy" id="2763117"/>
    <lineage>
        <taxon>Bacteria</taxon>
        <taxon>Pseudomonadati</taxon>
        <taxon>Pseudomonadota</taxon>
        <taxon>Alphaproteobacteria</taxon>
        <taxon>Hyphomicrobiales</taxon>
        <taxon>Boseaceae</taxon>
        <taxon>Bosea</taxon>
    </lineage>
</organism>